<feature type="compositionally biased region" description="Acidic residues" evidence="1">
    <location>
        <begin position="374"/>
        <end position="398"/>
    </location>
</feature>
<feature type="compositionally biased region" description="Acidic residues" evidence="1">
    <location>
        <begin position="258"/>
        <end position="324"/>
    </location>
</feature>
<feature type="compositionally biased region" description="Low complexity" evidence="1">
    <location>
        <begin position="520"/>
        <end position="530"/>
    </location>
</feature>
<proteinExistence type="predicted"/>
<feature type="region of interest" description="Disordered" evidence="1">
    <location>
        <begin position="104"/>
        <end position="124"/>
    </location>
</feature>
<feature type="compositionally biased region" description="Acidic residues" evidence="1">
    <location>
        <begin position="440"/>
        <end position="459"/>
    </location>
</feature>
<dbReference type="Proteomes" id="UP000887575">
    <property type="component" value="Unassembled WGS sequence"/>
</dbReference>
<feature type="compositionally biased region" description="Basic and acidic residues" evidence="1">
    <location>
        <begin position="233"/>
        <end position="242"/>
    </location>
</feature>
<feature type="region of interest" description="Disordered" evidence="1">
    <location>
        <begin position="502"/>
        <end position="540"/>
    </location>
</feature>
<feature type="compositionally biased region" description="Basic and acidic residues" evidence="1">
    <location>
        <begin position="140"/>
        <end position="152"/>
    </location>
</feature>
<dbReference type="AlphaFoldDB" id="A0AAF3FGW7"/>
<organism evidence="2 3">
    <name type="scientific">Mesorhabditis belari</name>
    <dbReference type="NCBI Taxonomy" id="2138241"/>
    <lineage>
        <taxon>Eukaryota</taxon>
        <taxon>Metazoa</taxon>
        <taxon>Ecdysozoa</taxon>
        <taxon>Nematoda</taxon>
        <taxon>Chromadorea</taxon>
        <taxon>Rhabditida</taxon>
        <taxon>Rhabditina</taxon>
        <taxon>Rhabditomorpha</taxon>
        <taxon>Rhabditoidea</taxon>
        <taxon>Rhabditidae</taxon>
        <taxon>Mesorhabditinae</taxon>
        <taxon>Mesorhabditis</taxon>
    </lineage>
</organism>
<feature type="region of interest" description="Disordered" evidence="1">
    <location>
        <begin position="51"/>
        <end position="74"/>
    </location>
</feature>
<evidence type="ECO:0000313" key="2">
    <source>
        <dbReference type="Proteomes" id="UP000887575"/>
    </source>
</evidence>
<evidence type="ECO:0000256" key="1">
    <source>
        <dbReference type="SAM" id="MobiDB-lite"/>
    </source>
</evidence>
<keyword evidence="2" id="KW-1185">Reference proteome</keyword>
<sequence>MISETCKDVDAKNSKATGSFSAPCKTLELKVKDTENRHQQVVALAKSLRDQRDKLKQQVDGKTPIEPVQNESMQKKQEEIQQLQEQVNDLTQKLEAEVAKAKALHEQAEEEKNEASFRSTAMSNMVKKTQDRLTSLTKELEAEKEAHARTRAEAALQQAAVQPSSSHPVELPPAPTPVISQSSVIVPSVPTPTNLLPPTDGVSQDGLLSAITSSSGEGVGGRKRTATGNETDNEAKRQRESPGEEQITSSERLHDEAEVLLDEDVSNEALEEIPGEDEDLGDHEDEDLEGLEEEGEIGEMEEGNDDGLPEVIDNFEDDDDDIQEVPDHPLQHQRMQRQGTPSDDDIQVLSSDTDEGDGATDSEDDQGIGRMDEEQGDEEEAEDFDYGGGAEDLDDEEAAVDFVDDVIKALAEWTRNNFVDDDGEVEVIQGIDQSDHDAGGDVDEQTQDAENVGDDLGDLGEEREAASAMEEADDEREEGEKYMALGSLIQSAGLYVTPMNRQQTAQRGGMISGRGQPQMARRGGAPGLAQRARRGGGRGI</sequence>
<dbReference type="WBParaSite" id="MBELARI_LOCUS5893">
    <property type="protein sequence ID" value="MBELARI_LOCUS5893"/>
    <property type="gene ID" value="MBELARI_LOCUS5893"/>
</dbReference>
<evidence type="ECO:0000313" key="3">
    <source>
        <dbReference type="WBParaSite" id="MBELARI_LOCUS5893"/>
    </source>
</evidence>
<accession>A0AAF3FGW7</accession>
<feature type="region of interest" description="Disordered" evidence="1">
    <location>
        <begin position="432"/>
        <end position="479"/>
    </location>
</feature>
<protein>
    <submittedName>
        <fullName evidence="3">Uncharacterized protein</fullName>
    </submittedName>
</protein>
<reference evidence="3" key="1">
    <citation type="submission" date="2024-02" db="UniProtKB">
        <authorList>
            <consortium name="WormBaseParasite"/>
        </authorList>
    </citation>
    <scope>IDENTIFICATION</scope>
</reference>
<feature type="region of interest" description="Disordered" evidence="1">
    <location>
        <begin position="140"/>
        <end position="398"/>
    </location>
</feature>
<feature type="compositionally biased region" description="Basic residues" evidence="1">
    <location>
        <begin position="531"/>
        <end position="540"/>
    </location>
</feature>
<name>A0AAF3FGW7_9BILA</name>
<feature type="compositionally biased region" description="Acidic residues" evidence="1">
    <location>
        <begin position="342"/>
        <end position="366"/>
    </location>
</feature>
<feature type="compositionally biased region" description="Low complexity" evidence="1">
    <location>
        <begin position="177"/>
        <end position="193"/>
    </location>
</feature>